<feature type="transmembrane region" description="Helical" evidence="1">
    <location>
        <begin position="27"/>
        <end position="52"/>
    </location>
</feature>
<accession>A0A8S9JRY8</accession>
<comment type="caution">
    <text evidence="2">The sequence shown here is derived from an EMBL/GenBank/DDBJ whole genome shotgun (WGS) entry which is preliminary data.</text>
</comment>
<keyword evidence="1" id="KW-0812">Transmembrane</keyword>
<evidence type="ECO:0000313" key="2">
    <source>
        <dbReference type="EMBL" id="KAF2584894.1"/>
    </source>
</evidence>
<protein>
    <submittedName>
        <fullName evidence="2">Uncharacterized protein</fullName>
    </submittedName>
</protein>
<keyword evidence="1" id="KW-1133">Transmembrane helix</keyword>
<proteinExistence type="predicted"/>
<name>A0A8S9JRY8_BRACR</name>
<dbReference type="EMBL" id="QGKY02000246">
    <property type="protein sequence ID" value="KAF2584894.1"/>
    <property type="molecule type" value="Genomic_DNA"/>
</dbReference>
<keyword evidence="1" id="KW-0472">Membrane</keyword>
<dbReference type="AlphaFoldDB" id="A0A8S9JRY8"/>
<evidence type="ECO:0000256" key="1">
    <source>
        <dbReference type="SAM" id="Phobius"/>
    </source>
</evidence>
<gene>
    <name evidence="2" type="ORF">F2Q70_00035701</name>
</gene>
<reference evidence="2" key="1">
    <citation type="submission" date="2019-12" db="EMBL/GenBank/DDBJ databases">
        <title>Genome sequencing and annotation of Brassica cretica.</title>
        <authorList>
            <person name="Studholme D.J."/>
            <person name="Sarris P.F."/>
        </authorList>
    </citation>
    <scope>NUCLEOTIDE SEQUENCE</scope>
    <source>
        <strain evidence="2">PFS-102/07</strain>
        <tissue evidence="2">Leaf</tissue>
    </source>
</reference>
<organism evidence="2">
    <name type="scientific">Brassica cretica</name>
    <name type="common">Mustard</name>
    <dbReference type="NCBI Taxonomy" id="69181"/>
    <lineage>
        <taxon>Eukaryota</taxon>
        <taxon>Viridiplantae</taxon>
        <taxon>Streptophyta</taxon>
        <taxon>Embryophyta</taxon>
        <taxon>Tracheophyta</taxon>
        <taxon>Spermatophyta</taxon>
        <taxon>Magnoliopsida</taxon>
        <taxon>eudicotyledons</taxon>
        <taxon>Gunneridae</taxon>
        <taxon>Pentapetalae</taxon>
        <taxon>rosids</taxon>
        <taxon>malvids</taxon>
        <taxon>Brassicales</taxon>
        <taxon>Brassicaceae</taxon>
        <taxon>Brassiceae</taxon>
        <taxon>Brassica</taxon>
    </lineage>
</organism>
<sequence length="61" mass="6927">MNLETTYEAKATSQTGIFCQVYSENKFIILVIAGGVFLVGGIPFLCFFDNVFKPVFQTRRR</sequence>